<organism evidence="1">
    <name type="scientific">Rhipicephalus zambeziensis</name>
    <dbReference type="NCBI Taxonomy" id="60191"/>
    <lineage>
        <taxon>Eukaryota</taxon>
        <taxon>Metazoa</taxon>
        <taxon>Ecdysozoa</taxon>
        <taxon>Arthropoda</taxon>
        <taxon>Chelicerata</taxon>
        <taxon>Arachnida</taxon>
        <taxon>Acari</taxon>
        <taxon>Parasitiformes</taxon>
        <taxon>Ixodida</taxon>
        <taxon>Ixodoidea</taxon>
        <taxon>Ixodidae</taxon>
        <taxon>Rhipicephalinae</taxon>
        <taxon>Rhipicephalus</taxon>
        <taxon>Rhipicephalus</taxon>
    </lineage>
</organism>
<protein>
    <submittedName>
        <fullName evidence="1">Uncharacterized protein</fullName>
    </submittedName>
</protein>
<accession>A0A224Y5U0</accession>
<dbReference type="AlphaFoldDB" id="A0A224Y5U0"/>
<dbReference type="EMBL" id="GFPF01001780">
    <property type="protein sequence ID" value="MAA12926.1"/>
    <property type="molecule type" value="Transcribed_RNA"/>
</dbReference>
<name>A0A224Y5U0_9ACAR</name>
<reference evidence="1" key="1">
    <citation type="journal article" date="2017" name="Parasit. Vectors">
        <title>Sialotranscriptomics of Rhipicephalus zambeziensis reveals intricate expression profiles of secretory proteins and suggests tight temporal transcriptional regulation during blood-feeding.</title>
        <authorList>
            <person name="de Castro M.H."/>
            <person name="de Klerk D."/>
            <person name="Pienaar R."/>
            <person name="Rees D.J.G."/>
            <person name="Mans B.J."/>
        </authorList>
    </citation>
    <scope>NUCLEOTIDE SEQUENCE</scope>
    <source>
        <tissue evidence="1">Salivary glands</tissue>
    </source>
</reference>
<evidence type="ECO:0000313" key="1">
    <source>
        <dbReference type="EMBL" id="MAA12926.1"/>
    </source>
</evidence>
<sequence>MCCVMTNRPPATHCSKKRRGRNFCVSTPLTLVGNFVSISCTLIGISHEASSIGFSCQKLNAVSGGIRFIQINAGLQNCLRGDASRKTQVFSKVSYFFFICLHKFSFSSFTTKKLN</sequence>
<proteinExistence type="predicted"/>